<dbReference type="Proteomes" id="UP000694562">
    <property type="component" value="Unplaced"/>
</dbReference>
<dbReference type="PANTHER" id="PTHR35079:SF1">
    <property type="entry name" value="LUNG ADENOMA SUSCEPTIBILITY PROTEIN 2"/>
    <property type="match status" value="1"/>
</dbReference>
<dbReference type="OMA" id="HRTRKKN"/>
<evidence type="ECO:0000313" key="2">
    <source>
        <dbReference type="Proteomes" id="UP000694562"/>
    </source>
</evidence>
<reference evidence="1" key="2">
    <citation type="submission" date="2025-09" db="UniProtKB">
        <authorList>
            <consortium name="Ensembl"/>
        </authorList>
    </citation>
    <scope>IDENTIFICATION</scope>
</reference>
<dbReference type="Pfam" id="PF15792">
    <property type="entry name" value="LAS2"/>
    <property type="match status" value="1"/>
</dbReference>
<accession>A0A8C4UNB8</accession>
<protein>
    <submittedName>
        <fullName evidence="1">Uncharacterized protein</fullName>
    </submittedName>
</protein>
<dbReference type="AlphaFoldDB" id="A0A8C4UNB8"/>
<proteinExistence type="predicted"/>
<name>A0A8C4UNB8_FALTI</name>
<dbReference type="InterPro" id="IPR052679">
    <property type="entry name" value="Cell_Prolif_Regulator"/>
</dbReference>
<dbReference type="InterPro" id="IPR031587">
    <property type="entry name" value="LAS2"/>
</dbReference>
<sequence>MTSSIKESGVCSPDSTVSSLLTNYSTDSNTPYSNTLIHYKGKLYSSASEALEAYIEDFDLSLTSSETSTGKICICQNTPKQVKFSNHVKYLCFSELDDFNQHVGLGFLASPSRRQSECDPDSISLATDDLLAFPADGSLPFVQHNPLKSEHQSSEWNRWSLKTSFCPCQTSLLDTASGFSLQENEKAVDQLELLTLKVNRSLESSTEDLSNNLKNDGSPTTDILGAEMTWEKCSRCFVEINTQKSVFKIASGKLQKLFILCENTFSGGHHHRPLEALKLMLFKLQQKEEFEKVVSFLMSYLVTMVVYISGKNC</sequence>
<reference evidence="1" key="1">
    <citation type="submission" date="2025-08" db="UniProtKB">
        <authorList>
            <consortium name="Ensembl"/>
        </authorList>
    </citation>
    <scope>IDENTIFICATION</scope>
</reference>
<organism evidence="1 2">
    <name type="scientific">Falco tinnunculus</name>
    <name type="common">Common kestrel</name>
    <dbReference type="NCBI Taxonomy" id="100819"/>
    <lineage>
        <taxon>Eukaryota</taxon>
        <taxon>Metazoa</taxon>
        <taxon>Chordata</taxon>
        <taxon>Craniata</taxon>
        <taxon>Vertebrata</taxon>
        <taxon>Euteleostomi</taxon>
        <taxon>Archelosauria</taxon>
        <taxon>Archosauria</taxon>
        <taxon>Dinosauria</taxon>
        <taxon>Saurischia</taxon>
        <taxon>Theropoda</taxon>
        <taxon>Coelurosauria</taxon>
        <taxon>Aves</taxon>
        <taxon>Neognathae</taxon>
        <taxon>Neoaves</taxon>
        <taxon>Telluraves</taxon>
        <taxon>Australaves</taxon>
        <taxon>Falconiformes</taxon>
        <taxon>Falconidae</taxon>
        <taxon>Falco</taxon>
    </lineage>
</organism>
<dbReference type="OrthoDB" id="9385914at2759"/>
<evidence type="ECO:0000313" key="1">
    <source>
        <dbReference type="Ensembl" id="ENSFTIP00000014192.1"/>
    </source>
</evidence>
<keyword evidence="2" id="KW-1185">Reference proteome</keyword>
<dbReference type="Ensembl" id="ENSFTIT00000014795.1">
    <property type="protein sequence ID" value="ENSFTIP00000014192.1"/>
    <property type="gene ID" value="ENSFTIG00000009403.1"/>
</dbReference>
<dbReference type="PANTHER" id="PTHR35079">
    <property type="entry name" value="LUNG ADENOMA SUSCEPTIBILITY PROTEIN 2"/>
    <property type="match status" value="1"/>
</dbReference>